<dbReference type="eggNOG" id="ENOG502ZPTF">
    <property type="taxonomic scope" value="Bacteria"/>
</dbReference>
<feature type="coiled-coil region" evidence="1">
    <location>
        <begin position="81"/>
        <end position="112"/>
    </location>
</feature>
<dbReference type="KEGG" id="rva:Rvan_3128"/>
<dbReference type="Proteomes" id="UP000001399">
    <property type="component" value="Chromosome"/>
</dbReference>
<dbReference type="HOGENOM" id="CLU_1198947_0_0_5"/>
<evidence type="ECO:0000313" key="2">
    <source>
        <dbReference type="EMBL" id="ADP72330.1"/>
    </source>
</evidence>
<dbReference type="OrthoDB" id="7593334at2"/>
<protein>
    <submittedName>
        <fullName evidence="2">Uncharacterized protein</fullName>
    </submittedName>
</protein>
<reference evidence="3" key="1">
    <citation type="journal article" date="2011" name="J. Bacteriol.">
        <title>Genome sequences of eight morphologically diverse alphaproteobacteria.</title>
        <authorList>
            <consortium name="US DOE Joint Genome Institute"/>
            <person name="Brown P.J."/>
            <person name="Kysela D.T."/>
            <person name="Buechlein A."/>
            <person name="Hemmerich C."/>
            <person name="Brun Y.V."/>
        </authorList>
    </citation>
    <scope>NUCLEOTIDE SEQUENCE [LARGE SCALE GENOMIC DNA]</scope>
    <source>
        <strain evidence="3">ATCC 17100 / ATH 3.1.1 / DSM 162 / LMG 4299</strain>
    </source>
</reference>
<keyword evidence="1" id="KW-0175">Coiled coil</keyword>
<keyword evidence="3" id="KW-1185">Reference proteome</keyword>
<sequence>MSIGKSNRLINTPNAIAIVDGLQLNSILSAKLGVPSAFGNVGLKVASLHATVKQAAERVAALANDQTRTEVSKHAAAKKLATEAVRAIRNVQAELKAHAERLNREAANKAHEIFAPRPGYAHIESEIRVWVKEQAKTDAGMSKIKHLIANDKDVASVVFHSPNFLLGLADETHASFMHSIVQKFAPEATRMFAEAANIEHVLPSYDRTAYDIEASFYNSALADKANSRVEV</sequence>
<evidence type="ECO:0000256" key="1">
    <source>
        <dbReference type="SAM" id="Coils"/>
    </source>
</evidence>
<dbReference type="AlphaFoldDB" id="E3I107"/>
<organism evidence="2 3">
    <name type="scientific">Rhodomicrobium vannielii (strain ATCC 17100 / DSM 162 / LMG 4299 / NCIMB 10020 / ATH 3.1.1)</name>
    <dbReference type="NCBI Taxonomy" id="648757"/>
    <lineage>
        <taxon>Bacteria</taxon>
        <taxon>Pseudomonadati</taxon>
        <taxon>Pseudomonadota</taxon>
        <taxon>Alphaproteobacteria</taxon>
        <taxon>Hyphomicrobiales</taxon>
        <taxon>Hyphomicrobiaceae</taxon>
        <taxon>Rhodomicrobium</taxon>
    </lineage>
</organism>
<dbReference type="RefSeq" id="WP_013420697.1">
    <property type="nucleotide sequence ID" value="NC_014664.1"/>
</dbReference>
<accession>E3I107</accession>
<evidence type="ECO:0000313" key="3">
    <source>
        <dbReference type="Proteomes" id="UP000001399"/>
    </source>
</evidence>
<proteinExistence type="predicted"/>
<dbReference type="EMBL" id="CP002292">
    <property type="protein sequence ID" value="ADP72330.1"/>
    <property type="molecule type" value="Genomic_DNA"/>
</dbReference>
<name>E3I107_RHOVT</name>
<gene>
    <name evidence="2" type="ordered locus">Rvan_3128</name>
</gene>